<protein>
    <recommendedName>
        <fullName evidence="5">LytR family transcriptional regulator</fullName>
    </recommendedName>
</protein>
<dbReference type="Proteomes" id="UP001603013">
    <property type="component" value="Unassembled WGS sequence"/>
</dbReference>
<sequence>MPSSAPRPSAAAGGRGVLLALAAALVFGVAGGGTAYLLLKDKEQPTRGGGSAQGDQKGDGGTQAGATPTPKATKSEPKPVVYKGVNLTAGYHLTLGDDEVRPQAGRGRLVRALLLLNGAPYGRGAE</sequence>
<feature type="region of interest" description="Disordered" evidence="1">
    <location>
        <begin position="44"/>
        <end position="80"/>
    </location>
</feature>
<dbReference type="RefSeq" id="WP_391936721.1">
    <property type="nucleotide sequence ID" value="NZ_JBIBSM010000017.1"/>
</dbReference>
<keyword evidence="4" id="KW-1185">Reference proteome</keyword>
<evidence type="ECO:0000313" key="4">
    <source>
        <dbReference type="Proteomes" id="UP001603013"/>
    </source>
</evidence>
<dbReference type="EMBL" id="JBIBSM010000017">
    <property type="protein sequence ID" value="MFF8279798.1"/>
    <property type="molecule type" value="Genomic_DNA"/>
</dbReference>
<keyword evidence="2" id="KW-0812">Transmembrane</keyword>
<evidence type="ECO:0008006" key="5">
    <source>
        <dbReference type="Google" id="ProtNLM"/>
    </source>
</evidence>
<feature type="transmembrane region" description="Helical" evidence="2">
    <location>
        <begin position="16"/>
        <end position="39"/>
    </location>
</feature>
<evidence type="ECO:0000256" key="1">
    <source>
        <dbReference type="SAM" id="MobiDB-lite"/>
    </source>
</evidence>
<reference evidence="3 4" key="1">
    <citation type="submission" date="2024-10" db="EMBL/GenBank/DDBJ databases">
        <title>The Natural Products Discovery Center: Release of the First 8490 Sequenced Strains for Exploring Actinobacteria Biosynthetic Diversity.</title>
        <authorList>
            <person name="Kalkreuter E."/>
            <person name="Kautsar S.A."/>
            <person name="Yang D."/>
            <person name="Bader C.D."/>
            <person name="Teijaro C.N."/>
            <person name="Fluegel L."/>
            <person name="Davis C.M."/>
            <person name="Simpson J.R."/>
            <person name="Lauterbach L."/>
            <person name="Steele A.D."/>
            <person name="Gui C."/>
            <person name="Meng S."/>
            <person name="Li G."/>
            <person name="Viehrig K."/>
            <person name="Ye F."/>
            <person name="Su P."/>
            <person name="Kiefer A.F."/>
            <person name="Nichols A."/>
            <person name="Cepeda A.J."/>
            <person name="Yan W."/>
            <person name="Fan B."/>
            <person name="Jiang Y."/>
            <person name="Adhikari A."/>
            <person name="Zheng C.-J."/>
            <person name="Schuster L."/>
            <person name="Cowan T.M."/>
            <person name="Smanski M.J."/>
            <person name="Chevrette M.G."/>
            <person name="De Carvalho L.P.S."/>
            <person name="Shen B."/>
        </authorList>
    </citation>
    <scope>NUCLEOTIDE SEQUENCE [LARGE SCALE GENOMIC DNA]</scope>
    <source>
        <strain evidence="3 4">NPDC015755</strain>
    </source>
</reference>
<gene>
    <name evidence="3" type="ORF">ACF05T_27440</name>
</gene>
<accession>A0ABW6YIV8</accession>
<evidence type="ECO:0000256" key="2">
    <source>
        <dbReference type="SAM" id="Phobius"/>
    </source>
</evidence>
<keyword evidence="2" id="KW-1133">Transmembrane helix</keyword>
<evidence type="ECO:0000313" key="3">
    <source>
        <dbReference type="EMBL" id="MFF8279798.1"/>
    </source>
</evidence>
<name>A0ABW6YIV8_9ACTN</name>
<keyword evidence="2" id="KW-0472">Membrane</keyword>
<proteinExistence type="predicted"/>
<comment type="caution">
    <text evidence="3">The sequence shown here is derived from an EMBL/GenBank/DDBJ whole genome shotgun (WGS) entry which is preliminary data.</text>
</comment>
<organism evidence="3 4">
    <name type="scientific">Streptomyces lateritius</name>
    <dbReference type="NCBI Taxonomy" id="67313"/>
    <lineage>
        <taxon>Bacteria</taxon>
        <taxon>Bacillati</taxon>
        <taxon>Actinomycetota</taxon>
        <taxon>Actinomycetes</taxon>
        <taxon>Kitasatosporales</taxon>
        <taxon>Streptomycetaceae</taxon>
        <taxon>Streptomyces</taxon>
    </lineage>
</organism>